<sequence>MRHFGDSQLLDAMNRSSEAVGLRGFRDPEMPDVRMMIRDLQQSNNLRSGGWQVSDLTLMVSMIRRSSIPGVANLTTRKFSDPTSQHWTSQKVIQQSVSCDASKTLDSKILTSGSMAIQ</sequence>
<proteinExistence type="predicted"/>
<accession>A0A448XBP7</accession>
<protein>
    <submittedName>
        <fullName evidence="1">Uncharacterized protein</fullName>
    </submittedName>
</protein>
<dbReference type="AlphaFoldDB" id="A0A448XBP7"/>
<evidence type="ECO:0000313" key="1">
    <source>
        <dbReference type="EMBL" id="VEL32883.1"/>
    </source>
</evidence>
<organism evidence="1 2">
    <name type="scientific">Protopolystoma xenopodis</name>
    <dbReference type="NCBI Taxonomy" id="117903"/>
    <lineage>
        <taxon>Eukaryota</taxon>
        <taxon>Metazoa</taxon>
        <taxon>Spiralia</taxon>
        <taxon>Lophotrochozoa</taxon>
        <taxon>Platyhelminthes</taxon>
        <taxon>Monogenea</taxon>
        <taxon>Polyopisthocotylea</taxon>
        <taxon>Polystomatidea</taxon>
        <taxon>Polystomatidae</taxon>
        <taxon>Protopolystoma</taxon>
    </lineage>
</organism>
<comment type="caution">
    <text evidence="1">The sequence shown here is derived from an EMBL/GenBank/DDBJ whole genome shotgun (WGS) entry which is preliminary data.</text>
</comment>
<evidence type="ECO:0000313" key="2">
    <source>
        <dbReference type="Proteomes" id="UP000784294"/>
    </source>
</evidence>
<keyword evidence="2" id="KW-1185">Reference proteome</keyword>
<dbReference type="EMBL" id="CAAALY010244814">
    <property type="protein sequence ID" value="VEL32883.1"/>
    <property type="molecule type" value="Genomic_DNA"/>
</dbReference>
<reference evidence="1" key="1">
    <citation type="submission" date="2018-11" db="EMBL/GenBank/DDBJ databases">
        <authorList>
            <consortium name="Pathogen Informatics"/>
        </authorList>
    </citation>
    <scope>NUCLEOTIDE SEQUENCE</scope>
</reference>
<name>A0A448XBP7_9PLAT</name>
<dbReference type="Proteomes" id="UP000784294">
    <property type="component" value="Unassembled WGS sequence"/>
</dbReference>
<gene>
    <name evidence="1" type="ORF">PXEA_LOCUS26323</name>
</gene>